<protein>
    <submittedName>
        <fullName evidence="3">AAA domain-containing protein</fullName>
    </submittedName>
</protein>
<evidence type="ECO:0000313" key="3">
    <source>
        <dbReference type="EMBL" id="SNS65465.1"/>
    </source>
</evidence>
<dbReference type="SUPFAM" id="SSF52540">
    <property type="entry name" value="P-loop containing nucleoside triphosphate hydrolases"/>
    <property type="match status" value="1"/>
</dbReference>
<dbReference type="Proteomes" id="UP000198407">
    <property type="component" value="Unassembled WGS sequence"/>
</dbReference>
<dbReference type="PANTHER" id="PTHR32182">
    <property type="entry name" value="DNA REPLICATION AND REPAIR PROTEIN RECF"/>
    <property type="match status" value="1"/>
</dbReference>
<feature type="coiled-coil region" evidence="1">
    <location>
        <begin position="381"/>
        <end position="408"/>
    </location>
</feature>
<dbReference type="InterPro" id="IPR027417">
    <property type="entry name" value="P-loop_NTPase"/>
</dbReference>
<dbReference type="STRING" id="1215104.GCA_000730585_04345"/>
<dbReference type="InterPro" id="IPR038729">
    <property type="entry name" value="Rad50/SbcC_AAA"/>
</dbReference>
<dbReference type="GO" id="GO:0016887">
    <property type="term" value="F:ATP hydrolysis activity"/>
    <property type="evidence" value="ECO:0007669"/>
    <property type="project" value="InterPro"/>
</dbReference>
<dbReference type="GO" id="GO:0000731">
    <property type="term" value="P:DNA synthesis involved in DNA repair"/>
    <property type="evidence" value="ECO:0007669"/>
    <property type="project" value="TreeGrafter"/>
</dbReference>
<evidence type="ECO:0000256" key="1">
    <source>
        <dbReference type="SAM" id="Coils"/>
    </source>
</evidence>
<sequence length="940" mass="104738">MRGAGPRHSAHSTMPGPRAIQSWRVAIMRCVLRTWQLLDSYMTYPSRPRKVKHEPGEARMASAIHDYQHFVRWLHEPATGASDDARRMGNLVLQHFDSISSTSRNRSQRAIRIVELARGQFAETNNGLPWLNAIAAGGGWRWRSLSELTIGPFRGFRNPETFDLTKRLILFYGPNGSGKTSLCEALEYALLGAVDEGAQKRIDAGQYLRNIHENRYVAPQLRGINLAGQPMTIDADADAYRFCFIEKNRIDSFSRIAAKPAGQKTELIAALFGMDHYNEFVAQFNESLTDQLNLAPLRAQELELRQNSIANDMGVVAGEAMAGAEFQRVEEAYAHQYAGDMSYRQLQEAVGLFGVPGRLQELELTLNQTPPMLYGVSQQNLLAAYQRADEAHNEVESLSQRLAQQHSDVDYQALFTAVQRLQAVSPDRCPACDTPLQGVPHAQVNPYQKATQGLEQLRELTALQQSYQAAIGRRRAASDALSAYLTHFAQRATPRTESENTIARYLASPGVVADTAWWRLGYIQIEGAPSLAQQAVDWAALLEQEDAATQQNLARRQSLVAERDRLNGVRIALAEHAARRQQAQTLVATARQRIVEFEAQNAELIAAAAAERELIIAESKIQVAYAEFLALLRRHRSELPGTLMAGLNAQALELYNEFNVRDADEDKLAELHLPLTGEGRIELCFRGAPERLVDALQVLSEGHVRCLGLAILLAKASSIQAPAVIFDDAINAIDHEHRQGIREALFESERFANTQIIVTCHSNEFIKDIQNHVEQSQWLAYAFIHHQGNYHPRVIRNVPPQAYLVLARSAVDRGDHRAALQFSRQALEMLTSKIWKWLGKCSQGVLTVQLARDGDQPSLSNLCTSICSKLRGANSFEHPDKQPLIDALVQILGIGEQTLVWGYLNKGTHEEADREDFDAGVVVQVVALLEGINTLRLRGP</sequence>
<dbReference type="EMBL" id="FZOL01000012">
    <property type="protein sequence ID" value="SNS65465.1"/>
    <property type="molecule type" value="Genomic_DNA"/>
</dbReference>
<reference evidence="4" key="1">
    <citation type="submission" date="2017-06" db="EMBL/GenBank/DDBJ databases">
        <authorList>
            <person name="Varghese N."/>
            <person name="Submissions S."/>
        </authorList>
    </citation>
    <scope>NUCLEOTIDE SEQUENCE [LARGE SCALE GENOMIC DNA]</scope>
    <source>
        <strain evidence="4">DSM 22348</strain>
    </source>
</reference>
<organism evidence="3 4">
    <name type="scientific">Pseudomonas japonica</name>
    <dbReference type="NCBI Taxonomy" id="256466"/>
    <lineage>
        <taxon>Bacteria</taxon>
        <taxon>Pseudomonadati</taxon>
        <taxon>Pseudomonadota</taxon>
        <taxon>Gammaproteobacteria</taxon>
        <taxon>Pseudomonadales</taxon>
        <taxon>Pseudomonadaceae</taxon>
        <taxon>Pseudomonas</taxon>
    </lineage>
</organism>
<dbReference type="SMART" id="SM00382">
    <property type="entry name" value="AAA"/>
    <property type="match status" value="1"/>
</dbReference>
<feature type="domain" description="AAA+ ATPase" evidence="2">
    <location>
        <begin position="165"/>
        <end position="789"/>
    </location>
</feature>
<feature type="coiled-coil region" evidence="1">
    <location>
        <begin position="580"/>
        <end position="627"/>
    </location>
</feature>
<dbReference type="PANTHER" id="PTHR32182:SF0">
    <property type="entry name" value="DNA REPLICATION AND REPAIR PROTEIN RECF"/>
    <property type="match status" value="1"/>
</dbReference>
<keyword evidence="4" id="KW-1185">Reference proteome</keyword>
<dbReference type="Pfam" id="PF13476">
    <property type="entry name" value="AAA_23"/>
    <property type="match status" value="1"/>
</dbReference>
<dbReference type="AlphaFoldDB" id="A0A239G950"/>
<evidence type="ECO:0000313" key="4">
    <source>
        <dbReference type="Proteomes" id="UP000198407"/>
    </source>
</evidence>
<dbReference type="CDD" id="cd00267">
    <property type="entry name" value="ABC_ATPase"/>
    <property type="match status" value="1"/>
</dbReference>
<evidence type="ECO:0000259" key="2">
    <source>
        <dbReference type="SMART" id="SM00382"/>
    </source>
</evidence>
<gene>
    <name evidence="3" type="ORF">SAMN05444352_11224</name>
</gene>
<dbReference type="InterPro" id="IPR003593">
    <property type="entry name" value="AAA+_ATPase"/>
</dbReference>
<name>A0A239G950_9PSED</name>
<keyword evidence="1" id="KW-0175">Coiled coil</keyword>
<accession>A0A239G950</accession>
<dbReference type="GO" id="GO:0006302">
    <property type="term" value="P:double-strand break repair"/>
    <property type="evidence" value="ECO:0007669"/>
    <property type="project" value="InterPro"/>
</dbReference>
<proteinExistence type="predicted"/>
<dbReference type="Gene3D" id="3.40.50.300">
    <property type="entry name" value="P-loop containing nucleotide triphosphate hydrolases"/>
    <property type="match status" value="2"/>
</dbReference>